<proteinExistence type="predicted"/>
<evidence type="ECO:0000313" key="1">
    <source>
        <dbReference type="EMBL" id="PPR02250.1"/>
    </source>
</evidence>
<reference evidence="1 2" key="1">
    <citation type="journal article" date="2018" name="Evol. Lett.">
        <title>Horizontal gene cluster transfer increased hallucinogenic mushroom diversity.</title>
        <authorList>
            <person name="Reynolds H.T."/>
            <person name="Vijayakumar V."/>
            <person name="Gluck-Thaler E."/>
            <person name="Korotkin H.B."/>
            <person name="Matheny P.B."/>
            <person name="Slot J.C."/>
        </authorList>
    </citation>
    <scope>NUCLEOTIDE SEQUENCE [LARGE SCALE GENOMIC DNA]</scope>
    <source>
        <strain evidence="1 2">SRW20</strain>
    </source>
</reference>
<comment type="caution">
    <text evidence="1">The sequence shown here is derived from an EMBL/GenBank/DDBJ whole genome shotgun (WGS) entry which is preliminary data.</text>
</comment>
<dbReference type="Proteomes" id="UP000284706">
    <property type="component" value="Unassembled WGS sequence"/>
</dbReference>
<evidence type="ECO:0000313" key="2">
    <source>
        <dbReference type="Proteomes" id="UP000284706"/>
    </source>
</evidence>
<sequence length="88" mass="9575">MPLYLKRQAVMVFCRPSATLASKCELTVGYVPRCQFAATSLAPKQTGEVVFNLPMPALYIPLSSYLLANSRETGNTTTALPRALIVPD</sequence>
<name>A0A409YGW4_9AGAR</name>
<dbReference type="EMBL" id="NHYE01000862">
    <property type="protein sequence ID" value="PPR02250.1"/>
    <property type="molecule type" value="Genomic_DNA"/>
</dbReference>
<protein>
    <submittedName>
        <fullName evidence="1">Uncharacterized protein</fullName>
    </submittedName>
</protein>
<dbReference type="InParanoid" id="A0A409YGW4"/>
<keyword evidence="2" id="KW-1185">Reference proteome</keyword>
<gene>
    <name evidence="1" type="ORF">CVT26_011720</name>
</gene>
<dbReference type="AlphaFoldDB" id="A0A409YGW4"/>
<accession>A0A409YGW4</accession>
<organism evidence="1 2">
    <name type="scientific">Gymnopilus dilepis</name>
    <dbReference type="NCBI Taxonomy" id="231916"/>
    <lineage>
        <taxon>Eukaryota</taxon>
        <taxon>Fungi</taxon>
        <taxon>Dikarya</taxon>
        <taxon>Basidiomycota</taxon>
        <taxon>Agaricomycotina</taxon>
        <taxon>Agaricomycetes</taxon>
        <taxon>Agaricomycetidae</taxon>
        <taxon>Agaricales</taxon>
        <taxon>Agaricineae</taxon>
        <taxon>Hymenogastraceae</taxon>
        <taxon>Gymnopilus</taxon>
    </lineage>
</organism>